<dbReference type="AlphaFoldDB" id="A0A094LRF2"/>
<dbReference type="InterPro" id="IPR036388">
    <property type="entry name" value="WH-like_DNA-bd_sf"/>
</dbReference>
<keyword evidence="7" id="KW-1185">Reference proteome</keyword>
<dbReference type="STRING" id="1515746.HR45_07830"/>
<dbReference type="InterPro" id="IPR005119">
    <property type="entry name" value="LysR_subst-bd"/>
</dbReference>
<evidence type="ECO:0000256" key="2">
    <source>
        <dbReference type="ARBA" id="ARBA00023015"/>
    </source>
</evidence>
<evidence type="ECO:0000256" key="1">
    <source>
        <dbReference type="ARBA" id="ARBA00009437"/>
    </source>
</evidence>
<keyword evidence="4" id="KW-0804">Transcription</keyword>
<dbReference type="Pfam" id="PF00126">
    <property type="entry name" value="HTH_1"/>
    <property type="match status" value="1"/>
</dbReference>
<organism evidence="6 7">
    <name type="scientific">Shewanella mangrovi</name>
    <dbReference type="NCBI Taxonomy" id="1515746"/>
    <lineage>
        <taxon>Bacteria</taxon>
        <taxon>Pseudomonadati</taxon>
        <taxon>Pseudomonadota</taxon>
        <taxon>Gammaproteobacteria</taxon>
        <taxon>Alteromonadales</taxon>
        <taxon>Shewanellaceae</taxon>
        <taxon>Shewanella</taxon>
    </lineage>
</organism>
<dbReference type="Gene3D" id="3.40.190.290">
    <property type="match status" value="1"/>
</dbReference>
<protein>
    <recommendedName>
        <fullName evidence="5">HTH lysR-type domain-containing protein</fullName>
    </recommendedName>
</protein>
<comment type="similarity">
    <text evidence="1">Belongs to the LysR transcriptional regulatory family.</text>
</comment>
<dbReference type="RefSeq" id="WP_037441562.1">
    <property type="nucleotide sequence ID" value="NZ_JPEO01000004.1"/>
</dbReference>
<dbReference type="GO" id="GO:0000976">
    <property type="term" value="F:transcription cis-regulatory region binding"/>
    <property type="evidence" value="ECO:0007669"/>
    <property type="project" value="TreeGrafter"/>
</dbReference>
<evidence type="ECO:0000259" key="5">
    <source>
        <dbReference type="PROSITE" id="PS50931"/>
    </source>
</evidence>
<dbReference type="Proteomes" id="UP000029264">
    <property type="component" value="Unassembled WGS sequence"/>
</dbReference>
<dbReference type="SUPFAM" id="SSF46785">
    <property type="entry name" value="Winged helix' DNA-binding domain"/>
    <property type="match status" value="1"/>
</dbReference>
<dbReference type="Gene3D" id="1.10.10.10">
    <property type="entry name" value="Winged helix-like DNA-binding domain superfamily/Winged helix DNA-binding domain"/>
    <property type="match status" value="1"/>
</dbReference>
<dbReference type="eggNOG" id="COG0583">
    <property type="taxonomic scope" value="Bacteria"/>
</dbReference>
<gene>
    <name evidence="6" type="ORF">HR45_07830</name>
</gene>
<keyword evidence="3" id="KW-0238">DNA-binding</keyword>
<evidence type="ECO:0000313" key="6">
    <source>
        <dbReference type="EMBL" id="KFZ37758.1"/>
    </source>
</evidence>
<dbReference type="PANTHER" id="PTHR30126:SF88">
    <property type="entry name" value="TRANSCRIPTIONAL REGULATOR-RELATED"/>
    <property type="match status" value="1"/>
</dbReference>
<dbReference type="InterPro" id="IPR036390">
    <property type="entry name" value="WH_DNA-bd_sf"/>
</dbReference>
<keyword evidence="2" id="KW-0805">Transcription regulation</keyword>
<evidence type="ECO:0000256" key="3">
    <source>
        <dbReference type="ARBA" id="ARBA00023125"/>
    </source>
</evidence>
<dbReference type="PANTHER" id="PTHR30126">
    <property type="entry name" value="HTH-TYPE TRANSCRIPTIONAL REGULATOR"/>
    <property type="match status" value="1"/>
</dbReference>
<dbReference type="Pfam" id="PF03466">
    <property type="entry name" value="LysR_substrate"/>
    <property type="match status" value="1"/>
</dbReference>
<dbReference type="InterPro" id="IPR000847">
    <property type="entry name" value="LysR_HTH_N"/>
</dbReference>
<evidence type="ECO:0000256" key="4">
    <source>
        <dbReference type="ARBA" id="ARBA00023163"/>
    </source>
</evidence>
<dbReference type="GO" id="GO:0003700">
    <property type="term" value="F:DNA-binding transcription factor activity"/>
    <property type="evidence" value="ECO:0007669"/>
    <property type="project" value="InterPro"/>
</dbReference>
<dbReference type="OrthoDB" id="5293066at2"/>
<dbReference type="PROSITE" id="PS50931">
    <property type="entry name" value="HTH_LYSR"/>
    <property type="match status" value="1"/>
</dbReference>
<evidence type="ECO:0000313" key="7">
    <source>
        <dbReference type="Proteomes" id="UP000029264"/>
    </source>
</evidence>
<reference evidence="6 7" key="1">
    <citation type="submission" date="2014-06" db="EMBL/GenBank/DDBJ databases">
        <title>Shewanella sp. YQH10.</title>
        <authorList>
            <person name="Liu Y."/>
            <person name="Zeng R."/>
        </authorList>
    </citation>
    <scope>NUCLEOTIDE SEQUENCE [LARGE SCALE GENOMIC DNA]</scope>
    <source>
        <strain evidence="6 7">YQH10</strain>
    </source>
</reference>
<dbReference type="SUPFAM" id="SSF53850">
    <property type="entry name" value="Periplasmic binding protein-like II"/>
    <property type="match status" value="1"/>
</dbReference>
<feature type="domain" description="HTH lysR-type" evidence="5">
    <location>
        <begin position="4"/>
        <end position="61"/>
    </location>
</feature>
<accession>A0A094LRF2</accession>
<dbReference type="PRINTS" id="PR00039">
    <property type="entry name" value="HTHLYSR"/>
</dbReference>
<dbReference type="EMBL" id="JPEO01000004">
    <property type="protein sequence ID" value="KFZ37758.1"/>
    <property type="molecule type" value="Genomic_DNA"/>
</dbReference>
<sequence length="290" mass="32257">MYKTTLEQWLAFKTVFELGGFTAAAEQLNRSQSTVSYSIAKLQKQLGVKLIKMDGKRCELTDIGQKLLNDVVPLLQQFENVEQKANFLSQGIEANIHLSLESIFPKDVLFQAIARFSELYPATQVHIHERMRLQPSDDSACDIAISVSEAGLLPGPKLLEVKLISVAQAQHPIFTEHSEPIANEALLQYKQIYYQRVGQEMALMANINQQQWAVNSVESAIAAIKAKICYGSLPAHSVAPFLANGELREINQQKPVDYSIPLYLLVKNRRSAGPATQYLADCLLKACAVI</sequence>
<proteinExistence type="inferred from homology"/>
<name>A0A094LRF2_9GAMM</name>
<comment type="caution">
    <text evidence="6">The sequence shown here is derived from an EMBL/GenBank/DDBJ whole genome shotgun (WGS) entry which is preliminary data.</text>
</comment>